<evidence type="ECO:0000256" key="2">
    <source>
        <dbReference type="ARBA" id="ARBA00022692"/>
    </source>
</evidence>
<dbReference type="PROSITE" id="PS50005">
    <property type="entry name" value="TPR"/>
    <property type="match status" value="1"/>
</dbReference>
<organism evidence="9 10">
    <name type="scientific">Candidatus Gottesmanbacteria bacterium GW2011_GWA1_44_24b</name>
    <dbReference type="NCBI Taxonomy" id="1618437"/>
    <lineage>
        <taxon>Bacteria</taxon>
        <taxon>Candidatus Gottesmaniibacteriota</taxon>
    </lineage>
</organism>
<feature type="transmembrane region" description="Helical" evidence="7">
    <location>
        <begin position="573"/>
        <end position="590"/>
    </location>
</feature>
<dbReference type="Pfam" id="PF04932">
    <property type="entry name" value="Wzy_C"/>
    <property type="match status" value="1"/>
</dbReference>
<dbReference type="InterPro" id="IPR019734">
    <property type="entry name" value="TPR_rpt"/>
</dbReference>
<feature type="transmembrane region" description="Helical" evidence="7">
    <location>
        <begin position="73"/>
        <end position="90"/>
    </location>
</feature>
<dbReference type="EMBL" id="LCIQ01000068">
    <property type="protein sequence ID" value="KKT57371.1"/>
    <property type="molecule type" value="Genomic_DNA"/>
</dbReference>
<dbReference type="GO" id="GO:0016020">
    <property type="term" value="C:membrane"/>
    <property type="evidence" value="ECO:0007669"/>
    <property type="project" value="UniProtKB-SubCell"/>
</dbReference>
<feature type="compositionally biased region" description="Polar residues" evidence="6">
    <location>
        <begin position="365"/>
        <end position="379"/>
    </location>
</feature>
<feature type="domain" description="O-antigen ligase-related" evidence="8">
    <location>
        <begin position="262"/>
        <end position="498"/>
    </location>
</feature>
<dbReference type="PANTHER" id="PTHR37422">
    <property type="entry name" value="TEICHURONIC ACID BIOSYNTHESIS PROTEIN TUAE"/>
    <property type="match status" value="1"/>
</dbReference>
<evidence type="ECO:0000256" key="7">
    <source>
        <dbReference type="SAM" id="Phobius"/>
    </source>
</evidence>
<evidence type="ECO:0000256" key="4">
    <source>
        <dbReference type="ARBA" id="ARBA00023136"/>
    </source>
</evidence>
<dbReference type="InterPro" id="IPR051533">
    <property type="entry name" value="WaaL-like"/>
</dbReference>
<feature type="transmembrane region" description="Helical" evidence="7">
    <location>
        <begin position="110"/>
        <end position="131"/>
    </location>
</feature>
<name>A0A0G1IDA0_9BACT</name>
<keyword evidence="5" id="KW-0802">TPR repeat</keyword>
<gene>
    <name evidence="9" type="ORF">UW52_C0068G0002</name>
</gene>
<feature type="region of interest" description="Disordered" evidence="6">
    <location>
        <begin position="365"/>
        <end position="419"/>
    </location>
</feature>
<keyword evidence="4 7" id="KW-0472">Membrane</keyword>
<evidence type="ECO:0000313" key="10">
    <source>
        <dbReference type="Proteomes" id="UP000034521"/>
    </source>
</evidence>
<comment type="caution">
    <text evidence="9">The sequence shown here is derived from an EMBL/GenBank/DDBJ whole genome shotgun (WGS) entry which is preliminary data.</text>
</comment>
<keyword evidence="3 7" id="KW-1133">Transmembrane helix</keyword>
<keyword evidence="2 7" id="KW-0812">Transmembrane</keyword>
<accession>A0A0G1IDA0</accession>
<feature type="transmembrane region" description="Helical" evidence="7">
    <location>
        <begin position="483"/>
        <end position="510"/>
    </location>
</feature>
<dbReference type="PANTHER" id="PTHR37422:SF13">
    <property type="entry name" value="LIPOPOLYSACCHARIDE BIOSYNTHESIS PROTEIN PA4999-RELATED"/>
    <property type="match status" value="1"/>
</dbReference>
<proteinExistence type="predicted"/>
<dbReference type="Proteomes" id="UP000034521">
    <property type="component" value="Unassembled WGS sequence"/>
</dbReference>
<feature type="transmembrane region" description="Helical" evidence="7">
    <location>
        <begin position="212"/>
        <end position="230"/>
    </location>
</feature>
<reference evidence="9 10" key="1">
    <citation type="journal article" date="2015" name="Nature">
        <title>rRNA introns, odd ribosomes, and small enigmatic genomes across a large radiation of phyla.</title>
        <authorList>
            <person name="Brown C.T."/>
            <person name="Hug L.A."/>
            <person name="Thomas B.C."/>
            <person name="Sharon I."/>
            <person name="Castelle C.J."/>
            <person name="Singh A."/>
            <person name="Wilkins M.J."/>
            <person name="Williams K.H."/>
            <person name="Banfield J.F."/>
        </authorList>
    </citation>
    <scope>NUCLEOTIDE SEQUENCE [LARGE SCALE GENOMIC DNA]</scope>
</reference>
<feature type="transmembrane region" description="Helical" evidence="7">
    <location>
        <begin position="278"/>
        <end position="298"/>
    </location>
</feature>
<comment type="subcellular location">
    <subcellularLocation>
        <location evidence="1">Membrane</location>
        <topology evidence="1">Multi-pass membrane protein</topology>
    </subcellularLocation>
</comment>
<feature type="transmembrane region" description="Helical" evidence="7">
    <location>
        <begin position="611"/>
        <end position="632"/>
    </location>
</feature>
<protein>
    <submittedName>
        <fullName evidence="9">TPR Domain containing protein</fullName>
    </submittedName>
</protein>
<evidence type="ECO:0000259" key="8">
    <source>
        <dbReference type="Pfam" id="PF04932"/>
    </source>
</evidence>
<dbReference type="InterPro" id="IPR007016">
    <property type="entry name" value="O-antigen_ligase-rel_domated"/>
</dbReference>
<feature type="transmembrane region" description="Helical" evidence="7">
    <location>
        <begin position="250"/>
        <end position="272"/>
    </location>
</feature>
<evidence type="ECO:0000313" key="9">
    <source>
        <dbReference type="EMBL" id="KKT57371.1"/>
    </source>
</evidence>
<dbReference type="InterPro" id="IPR011990">
    <property type="entry name" value="TPR-like_helical_dom_sf"/>
</dbReference>
<dbReference type="SUPFAM" id="SSF48452">
    <property type="entry name" value="TPR-like"/>
    <property type="match status" value="1"/>
</dbReference>
<feature type="transmembrane region" description="Helical" evidence="7">
    <location>
        <begin position="12"/>
        <end position="30"/>
    </location>
</feature>
<dbReference type="Gene3D" id="1.25.40.10">
    <property type="entry name" value="Tetratricopeptide repeat domain"/>
    <property type="match status" value="2"/>
</dbReference>
<evidence type="ECO:0000256" key="6">
    <source>
        <dbReference type="SAM" id="MobiDB-lite"/>
    </source>
</evidence>
<evidence type="ECO:0000256" key="1">
    <source>
        <dbReference type="ARBA" id="ARBA00004141"/>
    </source>
</evidence>
<feature type="transmembrane region" description="Helical" evidence="7">
    <location>
        <begin position="318"/>
        <end position="338"/>
    </location>
</feature>
<sequence>MERIAAMSERVIRIGFVLLFILVPLILTPWNYELFEYNKMMVTYGLTVLIVGAWIINMVAAGEIRIRRTPLDIPILLFVLSQLISTLFSMDPHVSWFGYYSRFNGGMLSVFTYVALYYAFVSNFSIFNFQFSIFNKFSKKLNDQIKNHASINSQSSTPAYPSSVINRLIPTILITGFIISLYGIAEHFGIDKHLWVQDVENRVFSTLGQPNWLAAYLIALCPIAWGFALWKMENGKWKMEKNHYQSPFFLLLPLSSIFYFLLSIIFFLTLLWTRSRSGFMALAAADVVFWGIIFLNFIRPRLKPLADIKGEAFKKFTYPFLFIHLTFLLIIVINGVYVKQIDDWITIKAWQQRISNITTRLRQGSGGQVKQLNNGTMEQPASPRGESNNEEKSEEQQNAQQPQDTKENTKSKSPLIESGVTDSGDIRKYVWQGAINAWISSPKTFLIGTGTETYAFAFYQYKPIGHNLTSEWDFLYNKAHNEYLNFLATTGVFGLGTYLLLIGSFIYWFIKSQITNHNFQRNYKYQTINIKPFPDEVGIIENLKFKIENLHIGLFSGWLSVLITNFFGFSVVITQIFFYLFPAMIFAVSSEKPTYLYFSLSHIQAQTKKRVIWITTVLSILLVCVFFVMWLADKHFARGYNLSRAGYLPQAYQALSSAISLNPTEPLYHDEQGNVLSTLALSAWKENQATMSQELATLSIRENNTALAISPKNVNFWKSRTKIYYALSSIDPLFFKEAITALEKGLTLSPLDPKMYYNLAILYGTAGFPDRALELMKKSVELKPNYREGYFGVYLLYKEGGMTYEAYQIIQEYLTKVDPTDKEFLELIQ</sequence>
<evidence type="ECO:0000256" key="5">
    <source>
        <dbReference type="PROSITE-ProRule" id="PRU00339"/>
    </source>
</evidence>
<dbReference type="AlphaFoldDB" id="A0A0G1IDA0"/>
<feature type="repeat" description="TPR" evidence="5">
    <location>
        <begin position="753"/>
        <end position="786"/>
    </location>
</feature>
<evidence type="ECO:0000256" key="3">
    <source>
        <dbReference type="ARBA" id="ARBA00022989"/>
    </source>
</evidence>
<feature type="transmembrane region" description="Helical" evidence="7">
    <location>
        <begin position="42"/>
        <end position="61"/>
    </location>
</feature>